<feature type="domain" description="Palmitoyltransferase DHHC" evidence="10">
    <location>
        <begin position="118"/>
        <end position="250"/>
    </location>
</feature>
<keyword evidence="6 7" id="KW-0012">Acyltransferase</keyword>
<dbReference type="EMBL" id="BDSP01000053">
    <property type="protein sequence ID" value="GAX12653.1"/>
    <property type="molecule type" value="Genomic_DNA"/>
</dbReference>
<proteinExistence type="inferred from homology"/>
<evidence type="ECO:0000256" key="3">
    <source>
        <dbReference type="ARBA" id="ARBA00022692"/>
    </source>
</evidence>
<evidence type="ECO:0000256" key="6">
    <source>
        <dbReference type="ARBA" id="ARBA00023315"/>
    </source>
</evidence>
<keyword evidence="5 7" id="KW-0472">Membrane</keyword>
<dbReference type="PROSITE" id="PS50216">
    <property type="entry name" value="DHHC"/>
    <property type="match status" value="1"/>
</dbReference>
<comment type="domain">
    <text evidence="7">The DHHC domain is required for palmitoyltransferase activity.</text>
</comment>
<comment type="subcellular location">
    <subcellularLocation>
        <location evidence="1">Membrane</location>
        <topology evidence="1">Multi-pass membrane protein</topology>
    </subcellularLocation>
</comment>
<dbReference type="FunCoup" id="A0A1Z5JF75">
    <property type="interactions" value="6"/>
</dbReference>
<comment type="catalytic activity">
    <reaction evidence="7">
        <text>L-cysteinyl-[protein] + hexadecanoyl-CoA = S-hexadecanoyl-L-cysteinyl-[protein] + CoA</text>
        <dbReference type="Rhea" id="RHEA:36683"/>
        <dbReference type="Rhea" id="RHEA-COMP:10131"/>
        <dbReference type="Rhea" id="RHEA-COMP:11032"/>
        <dbReference type="ChEBI" id="CHEBI:29950"/>
        <dbReference type="ChEBI" id="CHEBI:57287"/>
        <dbReference type="ChEBI" id="CHEBI:57379"/>
        <dbReference type="ChEBI" id="CHEBI:74151"/>
        <dbReference type="EC" id="2.3.1.225"/>
    </reaction>
</comment>
<feature type="region of interest" description="Disordered" evidence="9">
    <location>
        <begin position="358"/>
        <end position="405"/>
    </location>
</feature>
<name>A0A1Z5JF75_FISSO</name>
<gene>
    <name evidence="11" type="ORF">FisN_13Lh124</name>
</gene>
<feature type="transmembrane region" description="Helical" evidence="7">
    <location>
        <begin position="12"/>
        <end position="36"/>
    </location>
</feature>
<keyword evidence="3 7" id="KW-0812">Transmembrane</keyword>
<comment type="similarity">
    <text evidence="7">Belongs to the DHHC palmitoyltransferase family.</text>
</comment>
<dbReference type="Pfam" id="PF01529">
    <property type="entry name" value="DHHC"/>
    <property type="match status" value="1"/>
</dbReference>
<dbReference type="PANTHER" id="PTHR22883:SF203">
    <property type="entry name" value="PALMITOYLTRANSFERASE"/>
    <property type="match status" value="1"/>
</dbReference>
<protein>
    <recommendedName>
        <fullName evidence="7">Palmitoyltransferase</fullName>
        <ecNumber evidence="7">2.3.1.225</ecNumber>
    </recommendedName>
</protein>
<feature type="compositionally biased region" description="Polar residues" evidence="9">
    <location>
        <begin position="363"/>
        <end position="375"/>
    </location>
</feature>
<dbReference type="GO" id="GO:0016020">
    <property type="term" value="C:membrane"/>
    <property type="evidence" value="ECO:0007669"/>
    <property type="project" value="UniProtKB-SubCell"/>
</dbReference>
<feature type="coiled-coil region" evidence="8">
    <location>
        <begin position="253"/>
        <end position="280"/>
    </location>
</feature>
<evidence type="ECO:0000256" key="4">
    <source>
        <dbReference type="ARBA" id="ARBA00022989"/>
    </source>
</evidence>
<keyword evidence="2 7" id="KW-0808">Transferase</keyword>
<feature type="transmembrane region" description="Helical" evidence="7">
    <location>
        <begin position="170"/>
        <end position="190"/>
    </location>
</feature>
<evidence type="ECO:0000256" key="1">
    <source>
        <dbReference type="ARBA" id="ARBA00004141"/>
    </source>
</evidence>
<dbReference type="EC" id="2.3.1.225" evidence="7"/>
<evidence type="ECO:0000256" key="2">
    <source>
        <dbReference type="ARBA" id="ARBA00022679"/>
    </source>
</evidence>
<dbReference type="InterPro" id="IPR001594">
    <property type="entry name" value="Palmitoyltrfase_DHHC"/>
</dbReference>
<reference evidence="11 12" key="1">
    <citation type="journal article" date="2015" name="Plant Cell">
        <title>Oil accumulation by the oleaginous diatom Fistulifera solaris as revealed by the genome and transcriptome.</title>
        <authorList>
            <person name="Tanaka T."/>
            <person name="Maeda Y."/>
            <person name="Veluchamy A."/>
            <person name="Tanaka M."/>
            <person name="Abida H."/>
            <person name="Marechal E."/>
            <person name="Bowler C."/>
            <person name="Muto M."/>
            <person name="Sunaga Y."/>
            <person name="Tanaka M."/>
            <person name="Yoshino T."/>
            <person name="Taniguchi T."/>
            <person name="Fukuda Y."/>
            <person name="Nemoto M."/>
            <person name="Matsumoto M."/>
            <person name="Wong P.S."/>
            <person name="Aburatani S."/>
            <person name="Fujibuchi W."/>
        </authorList>
    </citation>
    <scope>NUCLEOTIDE SEQUENCE [LARGE SCALE GENOMIC DNA]</scope>
    <source>
        <strain evidence="11 12">JPCC DA0580</strain>
    </source>
</reference>
<accession>A0A1Z5JF75</accession>
<comment type="caution">
    <text evidence="11">The sequence shown here is derived from an EMBL/GenBank/DDBJ whole genome shotgun (WGS) entry which is preliminary data.</text>
</comment>
<evidence type="ECO:0000313" key="11">
    <source>
        <dbReference type="EMBL" id="GAX12653.1"/>
    </source>
</evidence>
<organism evidence="11 12">
    <name type="scientific">Fistulifera solaris</name>
    <name type="common">Oleaginous diatom</name>
    <dbReference type="NCBI Taxonomy" id="1519565"/>
    <lineage>
        <taxon>Eukaryota</taxon>
        <taxon>Sar</taxon>
        <taxon>Stramenopiles</taxon>
        <taxon>Ochrophyta</taxon>
        <taxon>Bacillariophyta</taxon>
        <taxon>Bacillariophyceae</taxon>
        <taxon>Bacillariophycidae</taxon>
        <taxon>Naviculales</taxon>
        <taxon>Naviculaceae</taxon>
        <taxon>Fistulifera</taxon>
    </lineage>
</organism>
<feature type="transmembrane region" description="Helical" evidence="7">
    <location>
        <begin position="210"/>
        <end position="233"/>
    </location>
</feature>
<evidence type="ECO:0000256" key="5">
    <source>
        <dbReference type="ARBA" id="ARBA00023136"/>
    </source>
</evidence>
<dbReference type="OrthoDB" id="9909019at2759"/>
<dbReference type="GO" id="GO:0006612">
    <property type="term" value="P:protein targeting to membrane"/>
    <property type="evidence" value="ECO:0007669"/>
    <property type="project" value="TreeGrafter"/>
</dbReference>
<sequence>MKRRQNGFSTPYSVPQIAAWIALVLSFLEFILFLSPLMPLEISIPVTIYFVALIAGVVYFGSRTQLMDPIDIHLWKDLRSVSQEDSANNASDYFHITGKCLPQLYKRLNPEITSLPEEEMKQCWICETMVADHSMHCKFCNKCVYHFDHHCMWLNTCVGSHNYKDFFRTMCFIFAMEVSHFVIHVVLLIMSFVDDSDIADDWLVDGLAELVYAVLLFFVLFNVMSILLIGQLLQFHVGLQRDGITTYQYIVRDHKLKRERSRLEDELRGQRAQKVAAAREQGKSFEVMRLRIGDQCRSTGCEMCDPLTLPEPNPEPDPEAGFAAALGTGANAGDHESNDELDVENADACDSRNTTGLFVENKAFSNGSGKLVQQSGDHERDDGANDFSIASENVASPYEEDTSSH</sequence>
<dbReference type="PANTHER" id="PTHR22883">
    <property type="entry name" value="ZINC FINGER DHHC DOMAIN CONTAINING PROTEIN"/>
    <property type="match status" value="1"/>
</dbReference>
<keyword evidence="12" id="KW-1185">Reference proteome</keyword>
<dbReference type="InterPro" id="IPR039859">
    <property type="entry name" value="PFA4/ZDH16/20/ERF2-like"/>
</dbReference>
<dbReference type="GO" id="GO:0019706">
    <property type="term" value="F:protein-cysteine S-palmitoyltransferase activity"/>
    <property type="evidence" value="ECO:0007669"/>
    <property type="project" value="UniProtKB-EC"/>
</dbReference>
<evidence type="ECO:0000313" key="12">
    <source>
        <dbReference type="Proteomes" id="UP000198406"/>
    </source>
</evidence>
<dbReference type="Proteomes" id="UP000198406">
    <property type="component" value="Unassembled WGS sequence"/>
</dbReference>
<evidence type="ECO:0000256" key="7">
    <source>
        <dbReference type="RuleBase" id="RU079119"/>
    </source>
</evidence>
<evidence type="ECO:0000256" key="8">
    <source>
        <dbReference type="SAM" id="Coils"/>
    </source>
</evidence>
<dbReference type="GO" id="GO:0005794">
    <property type="term" value="C:Golgi apparatus"/>
    <property type="evidence" value="ECO:0007669"/>
    <property type="project" value="TreeGrafter"/>
</dbReference>
<feature type="transmembrane region" description="Helical" evidence="7">
    <location>
        <begin position="42"/>
        <end position="60"/>
    </location>
</feature>
<keyword evidence="4 7" id="KW-1133">Transmembrane helix</keyword>
<dbReference type="GO" id="GO:0005783">
    <property type="term" value="C:endoplasmic reticulum"/>
    <property type="evidence" value="ECO:0007669"/>
    <property type="project" value="TreeGrafter"/>
</dbReference>
<evidence type="ECO:0000256" key="9">
    <source>
        <dbReference type="SAM" id="MobiDB-lite"/>
    </source>
</evidence>
<evidence type="ECO:0000259" key="10">
    <source>
        <dbReference type="Pfam" id="PF01529"/>
    </source>
</evidence>
<dbReference type="InParanoid" id="A0A1Z5JF75"/>
<keyword evidence="8" id="KW-0175">Coiled coil</keyword>
<feature type="region of interest" description="Disordered" evidence="9">
    <location>
        <begin position="307"/>
        <end position="343"/>
    </location>
</feature>
<dbReference type="AlphaFoldDB" id="A0A1Z5JF75"/>